<dbReference type="InterPro" id="IPR004358">
    <property type="entry name" value="Sig_transdc_His_kin-like_C"/>
</dbReference>
<feature type="transmembrane region" description="Helical" evidence="10">
    <location>
        <begin position="160"/>
        <end position="181"/>
    </location>
</feature>
<evidence type="ECO:0000259" key="11">
    <source>
        <dbReference type="PROSITE" id="PS50109"/>
    </source>
</evidence>
<dbReference type="InterPro" id="IPR050428">
    <property type="entry name" value="TCS_sensor_his_kinase"/>
</dbReference>
<gene>
    <name evidence="12" type="ORF">N475_17330</name>
</gene>
<dbReference type="CDD" id="cd00082">
    <property type="entry name" value="HisKA"/>
    <property type="match status" value="1"/>
</dbReference>
<comment type="catalytic activity">
    <reaction evidence="1">
        <text>ATP + protein L-histidine = ADP + protein N-phospho-L-histidine.</text>
        <dbReference type="EC" id="2.7.13.3"/>
    </reaction>
</comment>
<dbReference type="EMBL" id="AUYB01000106">
    <property type="protein sequence ID" value="KZN36688.1"/>
    <property type="molecule type" value="Genomic_DNA"/>
</dbReference>
<sequence>MTKYLKSYDIKYALIETCLLLALCSTLFALGGFFAVHSINQSQMEELTDFSTELKEQYQEHGLDWILDDLELDERPIWGRAESLERLDEHDNLFKVVQSNNLLLGSELEFDADNVAKWQLLSFDSERQFELLTIRIELDAEVTVIILQPKSYESAFVTGVVWQLYVYFSFIFSGCILGIVLSRRYRKQKWIASTKKVLSEIAKSPDSTRLPISRKCPINNDIVNSINTMLDDITELHGTMKTMSVGIAHDLKTPLSRVANRLQSMRHDISEPSLIETHLNHASNDLNSVISTFNNLVRLNSIESGQHKDKFVKLNLSELIDDLALSYEPVFEDSGRKLELSTVSDVYCVGEADLLSQLICNLLENALEYSDVGAHVWVRLQSHTESALLQIGDDGPGISPAAQPHVFERFYRADISRAKPGNGLGLSIVKAICQVHGATLTLLPNQKGAVFNIEVPISGQ</sequence>
<evidence type="ECO:0000256" key="7">
    <source>
        <dbReference type="ARBA" id="ARBA00022777"/>
    </source>
</evidence>
<proteinExistence type="predicted"/>
<keyword evidence="13" id="KW-1185">Reference proteome</keyword>
<evidence type="ECO:0000313" key="13">
    <source>
        <dbReference type="Proteomes" id="UP000076643"/>
    </source>
</evidence>
<evidence type="ECO:0000256" key="3">
    <source>
        <dbReference type="ARBA" id="ARBA00012438"/>
    </source>
</evidence>
<dbReference type="SUPFAM" id="SSF47384">
    <property type="entry name" value="Homodimeric domain of signal transducing histidine kinase"/>
    <property type="match status" value="1"/>
</dbReference>
<dbReference type="Pfam" id="PF02518">
    <property type="entry name" value="HATPase_c"/>
    <property type="match status" value="1"/>
</dbReference>
<dbReference type="InterPro" id="IPR003661">
    <property type="entry name" value="HisK_dim/P_dom"/>
</dbReference>
<evidence type="ECO:0000256" key="1">
    <source>
        <dbReference type="ARBA" id="ARBA00000085"/>
    </source>
</evidence>
<evidence type="ECO:0000256" key="9">
    <source>
        <dbReference type="ARBA" id="ARBA00023136"/>
    </source>
</evidence>
<dbReference type="SMART" id="SM00387">
    <property type="entry name" value="HATPase_c"/>
    <property type="match status" value="1"/>
</dbReference>
<dbReference type="Gene3D" id="3.30.565.10">
    <property type="entry name" value="Histidine kinase-like ATPase, C-terminal domain"/>
    <property type="match status" value="1"/>
</dbReference>
<evidence type="ECO:0000256" key="10">
    <source>
        <dbReference type="SAM" id="Phobius"/>
    </source>
</evidence>
<keyword evidence="6 10" id="KW-0812">Transmembrane</keyword>
<dbReference type="InterPro" id="IPR003594">
    <property type="entry name" value="HATPase_dom"/>
</dbReference>
<dbReference type="PANTHER" id="PTHR45436:SF8">
    <property type="entry name" value="HISTIDINE KINASE"/>
    <property type="match status" value="1"/>
</dbReference>
<dbReference type="PRINTS" id="PR00344">
    <property type="entry name" value="BCTRLSENSOR"/>
</dbReference>
<name>A0A166WAY8_9GAMM</name>
<keyword evidence="5" id="KW-0808">Transferase</keyword>
<dbReference type="Proteomes" id="UP000076643">
    <property type="component" value="Unassembled WGS sequence"/>
</dbReference>
<evidence type="ECO:0000256" key="5">
    <source>
        <dbReference type="ARBA" id="ARBA00022679"/>
    </source>
</evidence>
<keyword evidence="9 10" id="KW-0472">Membrane</keyword>
<evidence type="ECO:0000256" key="8">
    <source>
        <dbReference type="ARBA" id="ARBA00022989"/>
    </source>
</evidence>
<dbReference type="GO" id="GO:0000155">
    <property type="term" value="F:phosphorelay sensor kinase activity"/>
    <property type="evidence" value="ECO:0007669"/>
    <property type="project" value="InterPro"/>
</dbReference>
<dbReference type="PATRIC" id="fig|1365250.3.peg.3069"/>
<accession>A0A166WAY8</accession>
<organism evidence="12 13">
    <name type="scientific">Pseudoalteromonas luteoviolacea DSM 6061</name>
    <dbReference type="NCBI Taxonomy" id="1365250"/>
    <lineage>
        <taxon>Bacteria</taxon>
        <taxon>Pseudomonadati</taxon>
        <taxon>Pseudomonadota</taxon>
        <taxon>Gammaproteobacteria</taxon>
        <taxon>Alteromonadales</taxon>
        <taxon>Pseudoalteromonadaceae</taxon>
        <taxon>Pseudoalteromonas</taxon>
    </lineage>
</organism>
<dbReference type="CDD" id="cd00075">
    <property type="entry name" value="HATPase"/>
    <property type="match status" value="1"/>
</dbReference>
<dbReference type="InterPro" id="IPR036097">
    <property type="entry name" value="HisK_dim/P_sf"/>
</dbReference>
<comment type="subcellular location">
    <subcellularLocation>
        <location evidence="2">Membrane</location>
    </subcellularLocation>
</comment>
<dbReference type="SUPFAM" id="SSF55874">
    <property type="entry name" value="ATPase domain of HSP90 chaperone/DNA topoisomerase II/histidine kinase"/>
    <property type="match status" value="1"/>
</dbReference>
<dbReference type="PANTHER" id="PTHR45436">
    <property type="entry name" value="SENSOR HISTIDINE KINASE YKOH"/>
    <property type="match status" value="1"/>
</dbReference>
<evidence type="ECO:0000256" key="6">
    <source>
        <dbReference type="ARBA" id="ARBA00022692"/>
    </source>
</evidence>
<dbReference type="PROSITE" id="PS50109">
    <property type="entry name" value="HIS_KIN"/>
    <property type="match status" value="1"/>
</dbReference>
<comment type="caution">
    <text evidence="12">The sequence shown here is derived from an EMBL/GenBank/DDBJ whole genome shotgun (WGS) entry which is preliminary data.</text>
</comment>
<dbReference type="Gene3D" id="1.10.287.130">
    <property type="match status" value="1"/>
</dbReference>
<evidence type="ECO:0000313" key="12">
    <source>
        <dbReference type="EMBL" id="KZN36688.1"/>
    </source>
</evidence>
<keyword evidence="4" id="KW-0597">Phosphoprotein</keyword>
<dbReference type="RefSeq" id="WP_063365490.1">
    <property type="nucleotide sequence ID" value="NZ_AUYB01000106.1"/>
</dbReference>
<evidence type="ECO:0000256" key="2">
    <source>
        <dbReference type="ARBA" id="ARBA00004370"/>
    </source>
</evidence>
<dbReference type="InterPro" id="IPR005467">
    <property type="entry name" value="His_kinase_dom"/>
</dbReference>
<dbReference type="AlphaFoldDB" id="A0A166WAY8"/>
<dbReference type="InterPro" id="IPR036890">
    <property type="entry name" value="HATPase_C_sf"/>
</dbReference>
<protein>
    <recommendedName>
        <fullName evidence="3">histidine kinase</fullName>
        <ecNumber evidence="3">2.7.13.3</ecNumber>
    </recommendedName>
</protein>
<dbReference type="GO" id="GO:0005886">
    <property type="term" value="C:plasma membrane"/>
    <property type="evidence" value="ECO:0007669"/>
    <property type="project" value="TreeGrafter"/>
</dbReference>
<keyword evidence="7" id="KW-0418">Kinase</keyword>
<evidence type="ECO:0000256" key="4">
    <source>
        <dbReference type="ARBA" id="ARBA00022553"/>
    </source>
</evidence>
<dbReference type="EC" id="2.7.13.3" evidence="3"/>
<keyword evidence="8 10" id="KW-1133">Transmembrane helix</keyword>
<feature type="domain" description="Histidine kinase" evidence="11">
    <location>
        <begin position="246"/>
        <end position="459"/>
    </location>
</feature>
<feature type="transmembrane region" description="Helical" evidence="10">
    <location>
        <begin position="12"/>
        <end position="36"/>
    </location>
</feature>
<reference evidence="12 13" key="1">
    <citation type="submission" date="2013-07" db="EMBL/GenBank/DDBJ databases">
        <title>Comparative Genomic and Metabolomic Analysis of Twelve Strains of Pseudoalteromonas luteoviolacea.</title>
        <authorList>
            <person name="Vynne N.G."/>
            <person name="Mansson M."/>
            <person name="Gram L."/>
        </authorList>
    </citation>
    <scope>NUCLEOTIDE SEQUENCE [LARGE SCALE GENOMIC DNA]</scope>
    <source>
        <strain evidence="12 13">DSM 6061</strain>
    </source>
</reference>